<feature type="region of interest" description="Disordered" evidence="1">
    <location>
        <begin position="89"/>
        <end position="126"/>
    </location>
</feature>
<protein>
    <submittedName>
        <fullName evidence="4">BTB domain-containing protein</fullName>
    </submittedName>
</protein>
<dbReference type="EMBL" id="UZAF01016793">
    <property type="protein sequence ID" value="VDO33980.1"/>
    <property type="molecule type" value="Genomic_DNA"/>
</dbReference>
<dbReference type="AlphaFoldDB" id="A0A0N4WCB5"/>
<evidence type="ECO:0000313" key="2">
    <source>
        <dbReference type="EMBL" id="VDO33980.1"/>
    </source>
</evidence>
<feature type="compositionally biased region" description="Low complexity" evidence="1">
    <location>
        <begin position="108"/>
        <end position="118"/>
    </location>
</feature>
<evidence type="ECO:0000313" key="4">
    <source>
        <dbReference type="WBParaSite" id="HPLM_0000814501-mRNA-1"/>
    </source>
</evidence>
<organism evidence="4">
    <name type="scientific">Haemonchus placei</name>
    <name type="common">Barber's pole worm</name>
    <dbReference type="NCBI Taxonomy" id="6290"/>
    <lineage>
        <taxon>Eukaryota</taxon>
        <taxon>Metazoa</taxon>
        <taxon>Ecdysozoa</taxon>
        <taxon>Nematoda</taxon>
        <taxon>Chromadorea</taxon>
        <taxon>Rhabditida</taxon>
        <taxon>Rhabditina</taxon>
        <taxon>Rhabditomorpha</taxon>
        <taxon>Strongyloidea</taxon>
        <taxon>Trichostrongylidae</taxon>
        <taxon>Haemonchus</taxon>
    </lineage>
</organism>
<sequence>MFESCLCDGKDVNFDVTDGERSNALLHHIVFRWDAHAFCERFLSLNRGYNSKLFKSFSDFFEGIPGVSSPDELRAKARRIVSRNSRILPSSNKSKLSSHPLLSGKQWTTTKTEGTNVTKPARTTEGSSSIHFVNELDHNIDIMNEQTLPSGYSLQQIPDNESTIETPGPVVGIPEFYPRTAANSSFTNMDRRLNTECALMDEGTSSVMGFPSPIQEFPRLHGIPMATTEGSQENFEINCNDGGGVPSLYVQQEYRSKDEVSRNRKRLEGLSDDPILTVHAKSGDTKSSNSHAIQNRAEMSPMFKLPFQL</sequence>
<dbReference type="Proteomes" id="UP000268014">
    <property type="component" value="Unassembled WGS sequence"/>
</dbReference>
<dbReference type="WBParaSite" id="HPLM_0000814501-mRNA-1">
    <property type="protein sequence ID" value="HPLM_0000814501-mRNA-1"/>
    <property type="gene ID" value="HPLM_0000814501"/>
</dbReference>
<name>A0A0N4WCB5_HAEPC</name>
<reference evidence="4" key="1">
    <citation type="submission" date="2017-02" db="UniProtKB">
        <authorList>
            <consortium name="WormBaseParasite"/>
        </authorList>
    </citation>
    <scope>IDENTIFICATION</scope>
</reference>
<accession>A0A0N4WCB5</accession>
<evidence type="ECO:0000256" key="1">
    <source>
        <dbReference type="SAM" id="MobiDB-lite"/>
    </source>
</evidence>
<keyword evidence="3" id="KW-1185">Reference proteome</keyword>
<reference evidence="2 3" key="2">
    <citation type="submission" date="2018-11" db="EMBL/GenBank/DDBJ databases">
        <authorList>
            <consortium name="Pathogen Informatics"/>
        </authorList>
    </citation>
    <scope>NUCLEOTIDE SEQUENCE [LARGE SCALE GENOMIC DNA]</scope>
    <source>
        <strain evidence="2 3">MHpl1</strain>
    </source>
</reference>
<evidence type="ECO:0000313" key="3">
    <source>
        <dbReference type="Proteomes" id="UP000268014"/>
    </source>
</evidence>
<proteinExistence type="predicted"/>
<dbReference type="OrthoDB" id="5876917at2759"/>
<dbReference type="OMA" id="NTECALM"/>
<gene>
    <name evidence="2" type="ORF">HPLM_LOCUS8137</name>
</gene>